<reference evidence="3" key="1">
    <citation type="submission" date="2021-02" db="EMBL/GenBank/DDBJ databases">
        <authorList>
            <person name="Nowell W R."/>
        </authorList>
    </citation>
    <scope>NUCLEOTIDE SEQUENCE</scope>
</reference>
<feature type="compositionally biased region" description="Basic and acidic residues" evidence="1">
    <location>
        <begin position="17"/>
        <end position="39"/>
    </location>
</feature>
<evidence type="ECO:0000313" key="2">
    <source>
        <dbReference type="EMBL" id="CAF0931600.1"/>
    </source>
</evidence>
<feature type="region of interest" description="Disordered" evidence="1">
    <location>
        <begin position="1"/>
        <end position="52"/>
    </location>
</feature>
<dbReference type="Proteomes" id="UP000682733">
    <property type="component" value="Unassembled WGS sequence"/>
</dbReference>
<accession>A0A8S2I3P1</accession>
<feature type="compositionally biased region" description="Low complexity" evidence="1">
    <location>
        <begin position="106"/>
        <end position="126"/>
    </location>
</feature>
<name>A0A8S2I3P1_9BILA</name>
<proteinExistence type="predicted"/>
<dbReference type="EMBL" id="CAJOBA010004267">
    <property type="protein sequence ID" value="CAF3708095.1"/>
    <property type="molecule type" value="Genomic_DNA"/>
</dbReference>
<gene>
    <name evidence="2" type="ORF">OVA965_LOCUS11179</name>
    <name evidence="3" type="ORF">TMI583_LOCUS11175</name>
</gene>
<evidence type="ECO:0000256" key="1">
    <source>
        <dbReference type="SAM" id="MobiDB-lite"/>
    </source>
</evidence>
<dbReference type="Proteomes" id="UP000677228">
    <property type="component" value="Unassembled WGS sequence"/>
</dbReference>
<dbReference type="EMBL" id="CAJNOK010004265">
    <property type="protein sequence ID" value="CAF0931600.1"/>
    <property type="molecule type" value="Genomic_DNA"/>
</dbReference>
<sequence length="148" mass="17079">MNDKMTVVINEQQEQQHQGEKGKSNEKEQQQEQNGKDRIQSPTSPTTVLVNVDDSIDLKTSIIHRMKREVDDDIDRTCSTNHIEYDLTHDSILPHRKRIRRDHSVSNTNHNSTSSHPHPPSQQQETLSCKNDSFAINNFTNNHNVEET</sequence>
<feature type="non-terminal residue" evidence="3">
    <location>
        <position position="1"/>
    </location>
</feature>
<feature type="compositionally biased region" description="Polar residues" evidence="1">
    <location>
        <begin position="40"/>
        <end position="49"/>
    </location>
</feature>
<feature type="region of interest" description="Disordered" evidence="1">
    <location>
        <begin position="90"/>
        <end position="127"/>
    </location>
</feature>
<comment type="caution">
    <text evidence="3">The sequence shown here is derived from an EMBL/GenBank/DDBJ whole genome shotgun (WGS) entry which is preliminary data.</text>
</comment>
<organism evidence="3 4">
    <name type="scientific">Didymodactylos carnosus</name>
    <dbReference type="NCBI Taxonomy" id="1234261"/>
    <lineage>
        <taxon>Eukaryota</taxon>
        <taxon>Metazoa</taxon>
        <taxon>Spiralia</taxon>
        <taxon>Gnathifera</taxon>
        <taxon>Rotifera</taxon>
        <taxon>Eurotatoria</taxon>
        <taxon>Bdelloidea</taxon>
        <taxon>Philodinida</taxon>
        <taxon>Philodinidae</taxon>
        <taxon>Didymodactylos</taxon>
    </lineage>
</organism>
<evidence type="ECO:0000313" key="4">
    <source>
        <dbReference type="Proteomes" id="UP000682733"/>
    </source>
</evidence>
<evidence type="ECO:0000313" key="3">
    <source>
        <dbReference type="EMBL" id="CAF3708095.1"/>
    </source>
</evidence>
<dbReference type="AlphaFoldDB" id="A0A8S2I3P1"/>
<protein>
    <submittedName>
        <fullName evidence="3">Uncharacterized protein</fullName>
    </submittedName>
</protein>